<reference evidence="1" key="2">
    <citation type="journal article" date="2020" name="Nat. Commun.">
        <title>Large-scale genome sequencing of mycorrhizal fungi provides insights into the early evolution of symbiotic traits.</title>
        <authorList>
            <person name="Miyauchi S."/>
            <person name="Kiss E."/>
            <person name="Kuo A."/>
            <person name="Drula E."/>
            <person name="Kohler A."/>
            <person name="Sanchez-Garcia M."/>
            <person name="Morin E."/>
            <person name="Andreopoulos B."/>
            <person name="Barry K.W."/>
            <person name="Bonito G."/>
            <person name="Buee M."/>
            <person name="Carver A."/>
            <person name="Chen C."/>
            <person name="Cichocki N."/>
            <person name="Clum A."/>
            <person name="Culley D."/>
            <person name="Crous P.W."/>
            <person name="Fauchery L."/>
            <person name="Girlanda M."/>
            <person name="Hayes R.D."/>
            <person name="Keri Z."/>
            <person name="LaButti K."/>
            <person name="Lipzen A."/>
            <person name="Lombard V."/>
            <person name="Magnuson J."/>
            <person name="Maillard F."/>
            <person name="Murat C."/>
            <person name="Nolan M."/>
            <person name="Ohm R.A."/>
            <person name="Pangilinan J."/>
            <person name="Pereira M.F."/>
            <person name="Perotto S."/>
            <person name="Peter M."/>
            <person name="Pfister S."/>
            <person name="Riley R."/>
            <person name="Sitrit Y."/>
            <person name="Stielow J.B."/>
            <person name="Szollosi G."/>
            <person name="Zifcakova L."/>
            <person name="Stursova M."/>
            <person name="Spatafora J.W."/>
            <person name="Tedersoo L."/>
            <person name="Vaario L.M."/>
            <person name="Yamada A."/>
            <person name="Yan M."/>
            <person name="Wang P."/>
            <person name="Xu J."/>
            <person name="Bruns T."/>
            <person name="Baldrian P."/>
            <person name="Vilgalys R."/>
            <person name="Dunand C."/>
            <person name="Henrissat B."/>
            <person name="Grigoriev I.V."/>
            <person name="Hibbett D."/>
            <person name="Nagy L.G."/>
            <person name="Martin F.M."/>
        </authorList>
    </citation>
    <scope>NUCLEOTIDE SEQUENCE</scope>
    <source>
        <strain evidence="1">P2</strain>
    </source>
</reference>
<keyword evidence="2" id="KW-1185">Reference proteome</keyword>
<comment type="caution">
    <text evidence="1">The sequence shown here is derived from an EMBL/GenBank/DDBJ whole genome shotgun (WGS) entry which is preliminary data.</text>
</comment>
<protein>
    <submittedName>
        <fullName evidence="1">YVTN repeat-like/Quino protein amine dehydrogenase</fullName>
    </submittedName>
</protein>
<organism evidence="1 2">
    <name type="scientific">Thelephora ganbajun</name>
    <name type="common">Ganba fungus</name>
    <dbReference type="NCBI Taxonomy" id="370292"/>
    <lineage>
        <taxon>Eukaryota</taxon>
        <taxon>Fungi</taxon>
        <taxon>Dikarya</taxon>
        <taxon>Basidiomycota</taxon>
        <taxon>Agaricomycotina</taxon>
        <taxon>Agaricomycetes</taxon>
        <taxon>Thelephorales</taxon>
        <taxon>Thelephoraceae</taxon>
        <taxon>Thelephora</taxon>
    </lineage>
</organism>
<evidence type="ECO:0000313" key="2">
    <source>
        <dbReference type="Proteomes" id="UP000886501"/>
    </source>
</evidence>
<sequence>MKKLIVEPLEESAISTVIAIDALDECKDVEPASAILTVLGQFVSEIPKVKFFLTGRPEPRIRRGFGIPLLAEATDVFVLHEVESGRVDSDIRLFFKHSLLEIADRQGGLDGWPTKDQLSLLCERAAGLFVCAVASVKFVDHRNNDPKEQLDRLLRSPESSAREGKAKLRLNTTLDSLYMTILQEAFGDDDPEDDHKTRSVLGAIILAANPLSPHTVATLLGFGAKNVFLRLSSIHSLLILRDDTDFPVRSFHKSFPDFIVDSTRCIDQRFHVSPPNHHMELVIGCLNLMNRTLEKNMCKLPDTVTNSEVPDLRERTERYIDSALQYACKSWHKHLVDEHIVRTPEITSALHRFLENKLLFWLEVLSVLGAAREAVDSIGLVTKWLEASPTVELANDCFRFVTGFFEVIEESAPHIYHSALPVSPQTSMVRKLYECHANPLTRIVHGLPVSWDPAIVTMEYSLETAAWSPCGRFIAISKGGSRTEIVDAATLKQLTVLESPRGQTSKLFSPPDGCLLMSFNYWPEEFISWDLQTGVMVSAISPEQWKTDTLCSSIAYSGCGTMFGALTHQYLDFTIHTYNVHSGTHIYSHPVEWRPVETIWTHGECLRFVVVKSGSITTWEMGFASRNAPTEIESLPLPDNSPHDLYPRSFHPALSRLAFTHSERIFVWDARHAKFLLSEGALRPDWISFSSDGRFFVYGTDETEASEIYLWEESPTGYILHRKLNCERRISELLISPTGESIFVSGVWAVQIWRTMDSSTSFSRRRADKRFVLEFSPDEMLVALTRLEDKTITVLDLKSGDPLSIIDTGMEVYGQRAAGSTIVAVGREKVVTWDLPARDHVHNAKVNVNDSIRTATIGCLRTIPWSRPLKFASISPDLHRIAIAEDNSLHLHDVPTGKCLGTVFADVGRGTRPWFTSDGREVWYITDRGKTNGFMIVEDSESGVIKLKGLESTRQRSNMPPWLSSRGYKIMSDGWILGSSGKRLLWLPLHWRPSGTNGAWSGRFLALLHGTLPEAVILELEE</sequence>
<dbReference type="EMBL" id="MU118136">
    <property type="protein sequence ID" value="KAF9644494.1"/>
    <property type="molecule type" value="Genomic_DNA"/>
</dbReference>
<evidence type="ECO:0000313" key="1">
    <source>
        <dbReference type="EMBL" id="KAF9644494.1"/>
    </source>
</evidence>
<gene>
    <name evidence="1" type="ORF">BDM02DRAFT_3190562</name>
</gene>
<proteinExistence type="predicted"/>
<accession>A0ACB6Z4P9</accession>
<name>A0ACB6Z4P9_THEGA</name>
<dbReference type="Proteomes" id="UP000886501">
    <property type="component" value="Unassembled WGS sequence"/>
</dbReference>
<reference evidence="1" key="1">
    <citation type="submission" date="2019-10" db="EMBL/GenBank/DDBJ databases">
        <authorList>
            <consortium name="DOE Joint Genome Institute"/>
            <person name="Kuo A."/>
            <person name="Miyauchi S."/>
            <person name="Kiss E."/>
            <person name="Drula E."/>
            <person name="Kohler A."/>
            <person name="Sanchez-Garcia M."/>
            <person name="Andreopoulos B."/>
            <person name="Barry K.W."/>
            <person name="Bonito G."/>
            <person name="Buee M."/>
            <person name="Carver A."/>
            <person name="Chen C."/>
            <person name="Cichocki N."/>
            <person name="Clum A."/>
            <person name="Culley D."/>
            <person name="Crous P.W."/>
            <person name="Fauchery L."/>
            <person name="Girlanda M."/>
            <person name="Hayes R."/>
            <person name="Keri Z."/>
            <person name="Labutti K."/>
            <person name="Lipzen A."/>
            <person name="Lombard V."/>
            <person name="Magnuson J."/>
            <person name="Maillard F."/>
            <person name="Morin E."/>
            <person name="Murat C."/>
            <person name="Nolan M."/>
            <person name="Ohm R."/>
            <person name="Pangilinan J."/>
            <person name="Pereira M."/>
            <person name="Perotto S."/>
            <person name="Peter M."/>
            <person name="Riley R."/>
            <person name="Sitrit Y."/>
            <person name="Stielow B."/>
            <person name="Szollosi G."/>
            <person name="Zifcakova L."/>
            <person name="Stursova M."/>
            <person name="Spatafora J.W."/>
            <person name="Tedersoo L."/>
            <person name="Vaario L.-M."/>
            <person name="Yamada A."/>
            <person name="Yan M."/>
            <person name="Wang P."/>
            <person name="Xu J."/>
            <person name="Bruns T."/>
            <person name="Baldrian P."/>
            <person name="Vilgalys R."/>
            <person name="Henrissat B."/>
            <person name="Grigoriev I.V."/>
            <person name="Hibbett D."/>
            <person name="Nagy L.G."/>
            <person name="Martin F.M."/>
        </authorList>
    </citation>
    <scope>NUCLEOTIDE SEQUENCE</scope>
    <source>
        <strain evidence="1">P2</strain>
    </source>
</reference>